<dbReference type="RefSeq" id="WP_348790020.1">
    <property type="nucleotide sequence ID" value="NZ_CP157390.1"/>
</dbReference>
<accession>A0AAU7GFB1</accession>
<dbReference type="GO" id="GO:0005524">
    <property type="term" value="F:ATP binding"/>
    <property type="evidence" value="ECO:0007669"/>
    <property type="project" value="UniProtKB-UniRule"/>
</dbReference>
<dbReference type="Gene3D" id="3.40.50.300">
    <property type="entry name" value="P-loop containing nucleotide triphosphate hydrolases"/>
    <property type="match status" value="4"/>
</dbReference>
<dbReference type="InterPro" id="IPR000253">
    <property type="entry name" value="FHA_dom"/>
</dbReference>
<dbReference type="PROSITE" id="PS50901">
    <property type="entry name" value="FTSK"/>
    <property type="match status" value="2"/>
</dbReference>
<dbReference type="InterPro" id="IPR027417">
    <property type="entry name" value="P-loop_NTPase"/>
</dbReference>
<feature type="domain" description="FtsK" evidence="7">
    <location>
        <begin position="1027"/>
        <end position="1199"/>
    </location>
</feature>
<reference evidence="8" key="1">
    <citation type="submission" date="2024-05" db="EMBL/GenBank/DDBJ databases">
        <title>The Natural Products Discovery Center: Release of the First 8490 Sequenced Strains for Exploring Actinobacteria Biosynthetic Diversity.</title>
        <authorList>
            <person name="Kalkreuter E."/>
            <person name="Kautsar S.A."/>
            <person name="Yang D."/>
            <person name="Bader C.D."/>
            <person name="Teijaro C.N."/>
            <person name="Fluegel L."/>
            <person name="Davis C.M."/>
            <person name="Simpson J.R."/>
            <person name="Lauterbach L."/>
            <person name="Steele A.D."/>
            <person name="Gui C."/>
            <person name="Meng S."/>
            <person name="Li G."/>
            <person name="Viehrig K."/>
            <person name="Ye F."/>
            <person name="Su P."/>
            <person name="Kiefer A.F."/>
            <person name="Nichols A."/>
            <person name="Cepeda A.J."/>
            <person name="Yan W."/>
            <person name="Fan B."/>
            <person name="Jiang Y."/>
            <person name="Adhikari A."/>
            <person name="Zheng C.-J."/>
            <person name="Schuster L."/>
            <person name="Cowan T.M."/>
            <person name="Smanski M.J."/>
            <person name="Chevrette M.G."/>
            <person name="de Carvalho L.P.S."/>
            <person name="Shen B."/>
        </authorList>
    </citation>
    <scope>NUCLEOTIDE SEQUENCE</scope>
    <source>
        <strain evidence="8">NPDC080035</strain>
    </source>
</reference>
<dbReference type="CDD" id="cd01127">
    <property type="entry name" value="TrwB_TraG_TraD_VirD4"/>
    <property type="match status" value="1"/>
</dbReference>
<dbReference type="SMART" id="SM00240">
    <property type="entry name" value="FHA"/>
    <property type="match status" value="1"/>
</dbReference>
<dbReference type="InterPro" id="IPR032030">
    <property type="entry name" value="YscD_cytoplasmic_dom"/>
</dbReference>
<dbReference type="PANTHER" id="PTHR22683:SF1">
    <property type="entry name" value="TYPE VII SECRETION SYSTEM PROTEIN ESSC"/>
    <property type="match status" value="1"/>
</dbReference>
<protein>
    <submittedName>
        <fullName evidence="8">FtsK/SpoIIIE domain-containing protein</fullName>
    </submittedName>
</protein>
<feature type="binding site" evidence="4">
    <location>
        <begin position="1044"/>
        <end position="1051"/>
    </location>
    <ligand>
        <name>ATP</name>
        <dbReference type="ChEBI" id="CHEBI:30616"/>
    </ligand>
</feature>
<dbReference type="SUPFAM" id="SSF49879">
    <property type="entry name" value="SMAD/FHA domain"/>
    <property type="match status" value="1"/>
</dbReference>
<feature type="region of interest" description="Disordered" evidence="5">
    <location>
        <begin position="1377"/>
        <end position="1417"/>
    </location>
</feature>
<dbReference type="EMBL" id="CP157390">
    <property type="protein sequence ID" value="XBM50110.1"/>
    <property type="molecule type" value="Genomic_DNA"/>
</dbReference>
<proteinExistence type="predicted"/>
<dbReference type="PROSITE" id="PS50006">
    <property type="entry name" value="FHA_DOMAIN"/>
    <property type="match status" value="1"/>
</dbReference>
<evidence type="ECO:0000256" key="2">
    <source>
        <dbReference type="ARBA" id="ARBA00022741"/>
    </source>
</evidence>
<feature type="binding site" evidence="4">
    <location>
        <begin position="713"/>
        <end position="720"/>
    </location>
    <ligand>
        <name>ATP</name>
        <dbReference type="ChEBI" id="CHEBI:30616"/>
    </ligand>
</feature>
<keyword evidence="3 4" id="KW-0067">ATP-binding</keyword>
<evidence type="ECO:0000256" key="3">
    <source>
        <dbReference type="ARBA" id="ARBA00022840"/>
    </source>
</evidence>
<keyword evidence="1" id="KW-0597">Phosphoprotein</keyword>
<evidence type="ECO:0000256" key="4">
    <source>
        <dbReference type="PROSITE-ProRule" id="PRU00289"/>
    </source>
</evidence>
<dbReference type="InterPro" id="IPR008984">
    <property type="entry name" value="SMAD_FHA_dom_sf"/>
</dbReference>
<dbReference type="SUPFAM" id="SSF52540">
    <property type="entry name" value="P-loop containing nucleoside triphosphate hydrolases"/>
    <property type="match status" value="3"/>
</dbReference>
<feature type="domain" description="FtsK" evidence="7">
    <location>
        <begin position="695"/>
        <end position="883"/>
    </location>
</feature>
<feature type="region of interest" description="Disordered" evidence="5">
    <location>
        <begin position="919"/>
        <end position="963"/>
    </location>
</feature>
<evidence type="ECO:0000256" key="5">
    <source>
        <dbReference type="SAM" id="MobiDB-lite"/>
    </source>
</evidence>
<dbReference type="Pfam" id="PF01580">
    <property type="entry name" value="FtsK_SpoIIIE"/>
    <property type="match status" value="2"/>
</dbReference>
<dbReference type="GO" id="GO:0003677">
    <property type="term" value="F:DNA binding"/>
    <property type="evidence" value="ECO:0007669"/>
    <property type="project" value="InterPro"/>
</dbReference>
<gene>
    <name evidence="8" type="ORF">AAME72_09610</name>
</gene>
<dbReference type="PANTHER" id="PTHR22683">
    <property type="entry name" value="SPORULATION PROTEIN RELATED"/>
    <property type="match status" value="1"/>
</dbReference>
<evidence type="ECO:0000259" key="6">
    <source>
        <dbReference type="PROSITE" id="PS50006"/>
    </source>
</evidence>
<sequence length="1528" mass="159937">MKVRVSVIAYVGARAQARDATLTFDATSTVGEVARTLVRGGAGDPRLLPSAVERFAPLTLRVRYPDGSALILDAGDAAAESGLIAGAEVEPVSEASPGPGQRVKRAVGTVTVLTGLQAGVQFLLVGAETVVGRDRGNRIELHDPEVSRRHAVLRRVGDALLIEDLASANGTAIVRADGSEHQQQLIRVTRAEVVAFGPVRVRIDVGLPPGAEPRTPGVGRYLQSPRVDRVFAPEPLVLPGPPEAQEPARFPLIAMVAPLLMGAVLYLTTKSLLSLLFVGLSPLIMVGSWLDNRLTRRKTTRARLQEFEDGLAAAEDELQANLAGERAAREEETPSAAALAALPASGALRLWSRRPEHRAFLELRLGVATLESRKAVQLPERGNIPAEQWQQLTRLHERFRRVPGVPLLERLDRCGSLGIAGERFWADAAARAVLVQLLALHSPADLVLTAFALPEQATGDWSWLKWLPHVDSAYSPIAAPHLAADERSASMLLTALEGLLAQRGAAARGGAVRSRMTGDASAAAERLAPADARPHVPAVVVLVLAGAITDLARLVGLAEDGADAGVHVIWVASELAGVPAACRTVVEADPDGGRVHLVRQGELAALSSVEAIDLPATMTFARQLAPVIDAGARILDESDLPRSVALARLVPGDIVGSSETILNSWRRSGSLVSEWVAGVEREPTRLAAVVGQGGDGPVRIDLGTHGPHALVGGTTGSGKSEFLQTWILSLAATISPDRLTFLLVDYKGGAAFADCVGLPHTVGLVTDLNAHLVRRALTSLRAELRYREELLAEKGAKDVVTLERRGDPDTPPSLVIVIDEFAALVSEIPEFVDGVIDVGQRGRSLGLHLVMATQRPAGVITDNLRANTNLRVALRMADEADSADVIGVPDAAHFAPEVPGRAAIKVGAGRLTHVQAGYVGGRSDSEHRESVEVRDLGFGEQPPWPVRPESDRGSGSRRKGPRDIEVVARNIRRAAAAAGTRAPRRPWVDQLPAVLPLASPVLAASAPTERPPGIVVGLVDEPHRQRRSPYVIRLPEVGNAAVFGAPGSGKTTSLLTMTAAAVAADARTQVYGIDAAGGHLVALSVLPSTGDIVPGDDRDRVVRLVGMIRNLIAERAGAREEVPPVLLLVDGLAAFRDAYEHRGRGADPFADLVEIAAGGRNAGVHLLVSAERTGALTTALSASIPERLALRLTADSDYQYLGIAGDALRDAGPGRALRIGSGQEIQVAVPGEGADPADTDAALAALAATQRARGIPSPPAVPAVPAALPRSALVPTRHAPAPFAIDTVALAPVTAPEDGLLLVTGPAGSGRTTAIRSLLEALGERPEGRPIDAILIAPRPSVLRDLPIWSEVADTADARGTTIGRLVRALGGTTSAPATALPVPAFEPVGTAPGDPPAADADPDPADPDPAGFPSAGKRGIVVVEDIGGFDGSGDEHALAALLKLLRRSDHTTIVEGENATLGAVWELAGPLRGARWALALQPDANDVPSLFTVSFAHAVRADHPPGRGFLVENGRLTGVHIALPDAL</sequence>
<name>A0AAU7GFB1_9MICO</name>
<dbReference type="Pfam" id="PF16697">
    <property type="entry name" value="Yop-YscD_cpl"/>
    <property type="match status" value="1"/>
</dbReference>
<dbReference type="InterPro" id="IPR002543">
    <property type="entry name" value="FtsK_dom"/>
</dbReference>
<dbReference type="SMART" id="SM00382">
    <property type="entry name" value="AAA"/>
    <property type="match status" value="3"/>
</dbReference>
<evidence type="ECO:0000259" key="7">
    <source>
        <dbReference type="PROSITE" id="PS50901"/>
    </source>
</evidence>
<dbReference type="CDD" id="cd00060">
    <property type="entry name" value="FHA"/>
    <property type="match status" value="1"/>
</dbReference>
<evidence type="ECO:0000256" key="1">
    <source>
        <dbReference type="ARBA" id="ARBA00022553"/>
    </source>
</evidence>
<keyword evidence="2 4" id="KW-0547">Nucleotide-binding</keyword>
<feature type="domain" description="FHA" evidence="6">
    <location>
        <begin position="129"/>
        <end position="173"/>
    </location>
</feature>
<organism evidence="8">
    <name type="scientific">Leifsonia sp. NPDC080035</name>
    <dbReference type="NCBI Taxonomy" id="3143936"/>
    <lineage>
        <taxon>Bacteria</taxon>
        <taxon>Bacillati</taxon>
        <taxon>Actinomycetota</taxon>
        <taxon>Actinomycetes</taxon>
        <taxon>Micrococcales</taxon>
        <taxon>Microbacteriaceae</taxon>
        <taxon>Leifsonia</taxon>
    </lineage>
</organism>
<evidence type="ECO:0000313" key="8">
    <source>
        <dbReference type="EMBL" id="XBM50110.1"/>
    </source>
</evidence>
<dbReference type="InterPro" id="IPR050206">
    <property type="entry name" value="FtsK/SpoIIIE/SftA"/>
</dbReference>
<feature type="compositionally biased region" description="Basic and acidic residues" evidence="5">
    <location>
        <begin position="923"/>
        <end position="937"/>
    </location>
</feature>
<dbReference type="Gene3D" id="2.60.200.20">
    <property type="match status" value="1"/>
</dbReference>
<dbReference type="InterPro" id="IPR003593">
    <property type="entry name" value="AAA+_ATPase"/>
</dbReference>